<sequence>MLSIGNCALFRIIWNPIRKIRITCHHLRNIAIHEKTSEVGNAKKPTREHENDLHRLLHEKKVMITTAENILMVNTRQTND</sequence>
<keyword evidence="1" id="KW-1185">Reference proteome</keyword>
<reference evidence="2" key="1">
    <citation type="submission" date="2022-11" db="UniProtKB">
        <authorList>
            <consortium name="WormBaseParasite"/>
        </authorList>
    </citation>
    <scope>IDENTIFICATION</scope>
</reference>
<evidence type="ECO:0000313" key="1">
    <source>
        <dbReference type="Proteomes" id="UP000887565"/>
    </source>
</evidence>
<organism evidence="1 2">
    <name type="scientific">Romanomermis culicivorax</name>
    <name type="common">Nematode worm</name>
    <dbReference type="NCBI Taxonomy" id="13658"/>
    <lineage>
        <taxon>Eukaryota</taxon>
        <taxon>Metazoa</taxon>
        <taxon>Ecdysozoa</taxon>
        <taxon>Nematoda</taxon>
        <taxon>Enoplea</taxon>
        <taxon>Dorylaimia</taxon>
        <taxon>Mermithida</taxon>
        <taxon>Mermithoidea</taxon>
        <taxon>Mermithidae</taxon>
        <taxon>Romanomermis</taxon>
    </lineage>
</organism>
<protein>
    <submittedName>
        <fullName evidence="2">Uncharacterized protein</fullName>
    </submittedName>
</protein>
<evidence type="ECO:0000313" key="2">
    <source>
        <dbReference type="WBParaSite" id="nRc.2.0.1.t47445-RA"/>
    </source>
</evidence>
<name>A0A915L8K4_ROMCU</name>
<dbReference type="Proteomes" id="UP000887565">
    <property type="component" value="Unplaced"/>
</dbReference>
<proteinExistence type="predicted"/>
<dbReference type="AlphaFoldDB" id="A0A915L8K4"/>
<dbReference type="WBParaSite" id="nRc.2.0.1.t47445-RA">
    <property type="protein sequence ID" value="nRc.2.0.1.t47445-RA"/>
    <property type="gene ID" value="nRc.2.0.1.g47445"/>
</dbReference>
<accession>A0A915L8K4</accession>